<dbReference type="Proteomes" id="UP001058074">
    <property type="component" value="Unassembled WGS sequence"/>
</dbReference>
<dbReference type="EMBL" id="BROD01000001">
    <property type="protein sequence ID" value="GKX65902.1"/>
    <property type="molecule type" value="Genomic_DNA"/>
</dbReference>
<gene>
    <name evidence="1" type="ORF">rsdtw13_11600</name>
</gene>
<evidence type="ECO:0000313" key="1">
    <source>
        <dbReference type="EMBL" id="GKX65902.1"/>
    </source>
</evidence>
<name>A0ACB5R9N9_9CLOT</name>
<comment type="caution">
    <text evidence="1">The sequence shown here is derived from an EMBL/GenBank/DDBJ whole genome shotgun (WGS) entry which is preliminary data.</text>
</comment>
<evidence type="ECO:0000313" key="2">
    <source>
        <dbReference type="Proteomes" id="UP001058074"/>
    </source>
</evidence>
<protein>
    <submittedName>
        <fullName evidence="1">Short-chain dehydrogenase/reductase</fullName>
    </submittedName>
</protein>
<sequence length="277" mass="30714">MQNRKVILITGASSGIGYATAKLLLEEKHIVYCTARRVDKMQELQKLGGKVLYVDVTDEKTLKQAVQIIIGTENRIDVVFANSGYGCTGALETVDIEDAKAEFDVNLFGVARTIKAVMPQMRKQGYGHIIVTSSLAGIVSTPIMPYYPASKQALEGMIDGFRMETEKFGIKVVKIQPYFVDTSFIIPAMQTLSKAATSESATAYKEQIAAFKKNFTKLITSSQQAVKVAKIVSRIISTKNPKRQYSVGIRCTLLKIVKRTLGNWAVDKIMIKRFLDK</sequence>
<keyword evidence="2" id="KW-1185">Reference proteome</keyword>
<organism evidence="1 2">
    <name type="scientific">Inconstantimicrobium mannanitabidum</name>
    <dbReference type="NCBI Taxonomy" id="1604901"/>
    <lineage>
        <taxon>Bacteria</taxon>
        <taxon>Bacillati</taxon>
        <taxon>Bacillota</taxon>
        <taxon>Clostridia</taxon>
        <taxon>Eubacteriales</taxon>
        <taxon>Clostridiaceae</taxon>
        <taxon>Inconstantimicrobium</taxon>
    </lineage>
</organism>
<reference evidence="1" key="1">
    <citation type="journal article" date="2025" name="Int. J. Syst. Evol. Microbiol.">
        <title>Inconstantimicrobium mannanitabidum sp. nov., a novel member of the family Clostridiaceae isolated from anoxic soil under the treatment of reductive soil disinfestation.</title>
        <authorList>
            <person name="Ueki A."/>
            <person name="Tonouchi A."/>
            <person name="Honma S."/>
            <person name="Kaku N."/>
            <person name="Ueki K."/>
        </authorList>
    </citation>
    <scope>NUCLEOTIDE SEQUENCE</scope>
    <source>
        <strain evidence="1">TW13</strain>
    </source>
</reference>
<proteinExistence type="predicted"/>
<accession>A0ACB5R9N9</accession>